<name>A0A1I7I184_9FIRM</name>
<dbReference type="OrthoDB" id="747541at2"/>
<accession>A0A1I7I184</accession>
<dbReference type="EMBL" id="FPBT01000029">
    <property type="protein sequence ID" value="SFU66719.1"/>
    <property type="molecule type" value="Genomic_DNA"/>
</dbReference>
<evidence type="ECO:0000259" key="1">
    <source>
        <dbReference type="Pfam" id="PF13182"/>
    </source>
</evidence>
<keyword evidence="3" id="KW-1185">Reference proteome</keyword>
<dbReference type="AlphaFoldDB" id="A0A1I7I184"/>
<protein>
    <recommendedName>
        <fullName evidence="1">DUF4007 domain-containing protein</fullName>
    </recommendedName>
</protein>
<dbReference type="Proteomes" id="UP000198817">
    <property type="component" value="Unassembled WGS sequence"/>
</dbReference>
<sequence>MAMRFRAHETFFIRKGWLSKGMRFVSQKPNVFTDKKENPMDVLGIGSNMVRSLRYWLQAVGLTTEPAKGRKDQTLTDFGKLVYAHDAYTEELGTLYLMQYKLVTNADMAPSWYYFFNEFTMQGFGREDFLEQIQSYLKLQDTTVALRSLTDDFNCVMNTYISRYRSEQSKDSPENNITCPFSELGLVDILSRERGNYIYKKTIPSVQSFNPWVIMAVISDQADGRDEIGLNELLTAKCNIGKVYNLDSICMLEVLHEVEKIGEIKINRTAGLDVIEIINKRTFEECVEKYYADIERTD</sequence>
<dbReference type="STRING" id="155865.SAMN05216515_1323"/>
<gene>
    <name evidence="2" type="ORF">SAMN05216508_1294</name>
</gene>
<feature type="domain" description="DUF4007" evidence="1">
    <location>
        <begin position="5"/>
        <end position="291"/>
    </location>
</feature>
<dbReference type="RefSeq" id="WP_090471941.1">
    <property type="nucleotide sequence ID" value="NZ_FOWF01000032.1"/>
</dbReference>
<evidence type="ECO:0000313" key="2">
    <source>
        <dbReference type="EMBL" id="SFU66719.1"/>
    </source>
</evidence>
<dbReference type="Pfam" id="PF13182">
    <property type="entry name" value="DUF4007"/>
    <property type="match status" value="1"/>
</dbReference>
<organism evidence="2 3">
    <name type="scientific">Eubacterium pyruvativorans</name>
    <dbReference type="NCBI Taxonomy" id="155865"/>
    <lineage>
        <taxon>Bacteria</taxon>
        <taxon>Bacillati</taxon>
        <taxon>Bacillota</taxon>
        <taxon>Clostridia</taxon>
        <taxon>Eubacteriales</taxon>
        <taxon>Eubacteriaceae</taxon>
        <taxon>Eubacterium</taxon>
    </lineage>
</organism>
<reference evidence="2 3" key="1">
    <citation type="submission" date="2016-10" db="EMBL/GenBank/DDBJ databases">
        <authorList>
            <person name="de Groot N.N."/>
        </authorList>
    </citation>
    <scope>NUCLEOTIDE SEQUENCE [LARGE SCALE GENOMIC DNA]</scope>
    <source>
        <strain evidence="2 3">KHGC13</strain>
    </source>
</reference>
<dbReference type="InterPro" id="IPR025248">
    <property type="entry name" value="DUF4007"/>
</dbReference>
<proteinExistence type="predicted"/>
<evidence type="ECO:0000313" key="3">
    <source>
        <dbReference type="Proteomes" id="UP000198817"/>
    </source>
</evidence>